<evidence type="ECO:0008006" key="4">
    <source>
        <dbReference type="Google" id="ProtNLM"/>
    </source>
</evidence>
<dbReference type="OrthoDB" id="8010691at2"/>
<dbReference type="Proteomes" id="UP000247727">
    <property type="component" value="Unassembled WGS sequence"/>
</dbReference>
<organism evidence="2 3">
    <name type="scientific">Rhodobacter viridis</name>
    <dbReference type="NCBI Taxonomy" id="1054202"/>
    <lineage>
        <taxon>Bacteria</taxon>
        <taxon>Pseudomonadati</taxon>
        <taxon>Pseudomonadota</taxon>
        <taxon>Alphaproteobacteria</taxon>
        <taxon>Rhodobacterales</taxon>
        <taxon>Rhodobacter group</taxon>
        <taxon>Rhodobacter</taxon>
    </lineage>
</organism>
<dbReference type="GO" id="GO:0006508">
    <property type="term" value="P:proteolysis"/>
    <property type="evidence" value="ECO:0007669"/>
    <property type="project" value="InterPro"/>
</dbReference>
<keyword evidence="3" id="KW-1185">Reference proteome</keyword>
<dbReference type="Gene3D" id="3.40.50.200">
    <property type="entry name" value="Peptidase S8/S53 domain"/>
    <property type="match status" value="1"/>
</dbReference>
<dbReference type="GO" id="GO:0004252">
    <property type="term" value="F:serine-type endopeptidase activity"/>
    <property type="evidence" value="ECO:0007669"/>
    <property type="project" value="InterPro"/>
</dbReference>
<evidence type="ECO:0000256" key="1">
    <source>
        <dbReference type="SAM" id="MobiDB-lite"/>
    </source>
</evidence>
<dbReference type="AlphaFoldDB" id="A0A318TPN0"/>
<dbReference type="RefSeq" id="WP_110807206.1">
    <property type="nucleotide sequence ID" value="NZ_QJTK01000023.1"/>
</dbReference>
<dbReference type="InterPro" id="IPR036852">
    <property type="entry name" value="Peptidase_S8/S53_dom_sf"/>
</dbReference>
<evidence type="ECO:0000313" key="2">
    <source>
        <dbReference type="EMBL" id="PYF06766.1"/>
    </source>
</evidence>
<dbReference type="SUPFAM" id="SSF52743">
    <property type="entry name" value="Subtilisin-like"/>
    <property type="match status" value="1"/>
</dbReference>
<protein>
    <recommendedName>
        <fullName evidence="4">Subtilase family protein</fullName>
    </recommendedName>
</protein>
<reference evidence="2 3" key="1">
    <citation type="submission" date="2018-06" db="EMBL/GenBank/DDBJ databases">
        <title>Genomic Encyclopedia of Type Strains, Phase III (KMG-III): the genomes of soil and plant-associated and newly described type strains.</title>
        <authorList>
            <person name="Whitman W."/>
        </authorList>
    </citation>
    <scope>NUCLEOTIDE SEQUENCE [LARGE SCALE GENOMIC DNA]</scope>
    <source>
        <strain evidence="2 3">JA737</strain>
    </source>
</reference>
<name>A0A318TPN0_9RHOB</name>
<feature type="region of interest" description="Disordered" evidence="1">
    <location>
        <begin position="623"/>
        <end position="662"/>
    </location>
</feature>
<sequence length="662" mass="69235">MATGTSVLAGYAVWESRTGASDTAWCPVALTCELKAAQVRQRLGARDSVVVPGCERARLVLEEGKADALAQLQGTDLLVFVRQDALGAVVPELLNDLTAKLLSIGAPFAAPAGFDTPPALAEPDRVIDDKQGAGPLVGIIDDGIAWANRRFCRLDGGVTKTRFTAVWLQSEAVLSKTAAAGLGHVLTAGAIDAHLDSGRAEADLYRDLNRVLYPPPAQAATNTAVAHGTHVLDLAAGEDPATGGGPLIAVQLPATMMADTSGRKMELFLVLGLRWIVTQAVGLGRDLVVNLSLGSLAGPGDETHVIAHAIKHEIGRFTALTGKRMRVVVAYGNSWRDNLVGEMALDDGWPTTRSVDWRILPDDYSSSFLELRIPKKRSGDLTLTLSAPGGAAQTLTWPNGPQPGAPLWLGTQTAAILPLPDEEDCHALLLAVAPTAGEGALAPAGAWRLTVALREGAAPCTVTLRVQRTDTPAGYRVFGRQSYLADAKTGDWDADTRDYTCPSGDSVIRRAGTANAYAGAADIRELGGASGVHYVAALRPDPLQKDGVRPSRYSSEGWTSLGNQPSNLHIHSVGPTCAIQADDSMFLQGLRGTGVLSGARTLRLSGTSVAAGAATREIVKELAQSRQPGAGPGRVPPGAPFKVSRDSRTGAPLAPPSRSILA</sequence>
<gene>
    <name evidence="2" type="ORF">C8J30_12321</name>
</gene>
<accession>A0A318TPN0</accession>
<proteinExistence type="predicted"/>
<evidence type="ECO:0000313" key="3">
    <source>
        <dbReference type="Proteomes" id="UP000247727"/>
    </source>
</evidence>
<comment type="caution">
    <text evidence="2">The sequence shown here is derived from an EMBL/GenBank/DDBJ whole genome shotgun (WGS) entry which is preliminary data.</text>
</comment>
<dbReference type="EMBL" id="QJTK01000023">
    <property type="protein sequence ID" value="PYF06766.1"/>
    <property type="molecule type" value="Genomic_DNA"/>
</dbReference>